<keyword evidence="2 7" id="KW-0547">Nucleotide-binding</keyword>
<evidence type="ECO:0000256" key="1">
    <source>
        <dbReference type="ARBA" id="ARBA00004572"/>
    </source>
</evidence>
<evidence type="ECO:0000256" key="5">
    <source>
        <dbReference type="ARBA" id="ARBA00023054"/>
    </source>
</evidence>
<dbReference type="InterPro" id="IPR027417">
    <property type="entry name" value="P-loop_NTPase"/>
</dbReference>
<evidence type="ECO:0000256" key="3">
    <source>
        <dbReference type="ARBA" id="ARBA00022787"/>
    </source>
</evidence>
<dbReference type="GO" id="GO:0005741">
    <property type="term" value="C:mitochondrial outer membrane"/>
    <property type="evidence" value="ECO:0007669"/>
    <property type="project" value="UniProtKB-SubCell"/>
</dbReference>
<dbReference type="PANTHER" id="PTHR45644:SF56">
    <property type="entry name" value="AAA ATPASE, PUTATIVE (AFU_ORTHOLOGUE AFUA_2G12920)-RELATED"/>
    <property type="match status" value="1"/>
</dbReference>
<dbReference type="EMBL" id="BNCO01000067">
    <property type="protein sequence ID" value="GIL64536.1"/>
    <property type="molecule type" value="Genomic_DNA"/>
</dbReference>
<evidence type="ECO:0000313" key="10">
    <source>
        <dbReference type="EMBL" id="GIL64536.1"/>
    </source>
</evidence>
<evidence type="ECO:0000256" key="4">
    <source>
        <dbReference type="ARBA" id="ARBA00022840"/>
    </source>
</evidence>
<feature type="compositionally biased region" description="Polar residues" evidence="8">
    <location>
        <begin position="300"/>
        <end position="313"/>
    </location>
</feature>
<keyword evidence="6" id="KW-0496">Mitochondrion</keyword>
<dbReference type="PANTHER" id="PTHR45644">
    <property type="entry name" value="AAA ATPASE, PUTATIVE (AFU_ORTHOLOGUE AFUA_2G12920)-RELATED-RELATED"/>
    <property type="match status" value="1"/>
</dbReference>
<keyword evidence="3" id="KW-1000">Mitochondrion outer membrane</keyword>
<evidence type="ECO:0000259" key="9">
    <source>
        <dbReference type="SMART" id="SM00382"/>
    </source>
</evidence>
<accession>A0A8J4FBT7</accession>
<dbReference type="InterPro" id="IPR003959">
    <property type="entry name" value="ATPase_AAA_core"/>
</dbReference>
<dbReference type="AlphaFoldDB" id="A0A8J4FBT7"/>
<dbReference type="SUPFAM" id="SSF52540">
    <property type="entry name" value="P-loop containing nucleoside triphosphate hydrolases"/>
    <property type="match status" value="1"/>
</dbReference>
<dbReference type="SMART" id="SM00382">
    <property type="entry name" value="AAA"/>
    <property type="match status" value="1"/>
</dbReference>
<sequence>MEPAARHKRIWLELISQAVAIGAMLWGVKVCLHYIDPYREQREQARKRAAFLKQHLGRSLELNEFEQLLAAQVVNPDHIEVEMQDVSGLESIVSDLETKLLYPLMRPELYRTTLWKQTKGVLLYGPPGTGKTMLAKALAKQSKCFFLNITVSSILSKWLGDANRLVRAVFSLAAKLEPCIIFIDEVDAMLGKRGNTSEHEATLQVKTEFMQLWDGMESSRGQRVVVMGATNRPWMVDEAVLRRFTLMYEIGLPGTAQRKAILLGYLRKHNLEVPGSVSEELLFADQAHPAAAHPSSSSAQPLQGDQDCTSGSPGPTALDRIAEATEGFSGSDLLELCSQAAQRVLAEHLHHLERGKESESAGQQAHGMRSLCLADLLDAMQHVRPSLQRADEYSLGMASAAGTREGPVSPDMASLLALMMQHLRG</sequence>
<dbReference type="PROSITE" id="PS00674">
    <property type="entry name" value="AAA"/>
    <property type="match status" value="1"/>
</dbReference>
<evidence type="ECO:0000256" key="8">
    <source>
        <dbReference type="SAM" id="MobiDB-lite"/>
    </source>
</evidence>
<dbReference type="InterPro" id="IPR041569">
    <property type="entry name" value="AAA_lid_3"/>
</dbReference>
<comment type="similarity">
    <text evidence="7">Belongs to the AAA ATPase family.</text>
</comment>
<dbReference type="InterPro" id="IPR003960">
    <property type="entry name" value="ATPase_AAA_CS"/>
</dbReference>
<dbReference type="Pfam" id="PF17862">
    <property type="entry name" value="AAA_lid_3"/>
    <property type="match status" value="1"/>
</dbReference>
<comment type="subcellular location">
    <subcellularLocation>
        <location evidence="1">Mitochondrion outer membrane</location>
        <topology evidence="1">Single-pass membrane protein</topology>
    </subcellularLocation>
</comment>
<evidence type="ECO:0000256" key="7">
    <source>
        <dbReference type="RuleBase" id="RU003651"/>
    </source>
</evidence>
<reference evidence="10" key="1">
    <citation type="journal article" date="2021" name="Proc. Natl. Acad. Sci. U.S.A.">
        <title>Three genomes in the algal genus Volvox reveal the fate of a haploid sex-determining region after a transition to homothallism.</title>
        <authorList>
            <person name="Yamamoto K."/>
            <person name="Hamaji T."/>
            <person name="Kawai-Toyooka H."/>
            <person name="Matsuzaki R."/>
            <person name="Takahashi F."/>
            <person name="Nishimura Y."/>
            <person name="Kawachi M."/>
            <person name="Noguchi H."/>
            <person name="Minakuchi Y."/>
            <person name="Umen J.G."/>
            <person name="Toyoda A."/>
            <person name="Nozaki H."/>
        </authorList>
    </citation>
    <scope>NUCLEOTIDE SEQUENCE</scope>
    <source>
        <strain evidence="10">NIES-3780</strain>
    </source>
</reference>
<evidence type="ECO:0000256" key="6">
    <source>
        <dbReference type="ARBA" id="ARBA00023128"/>
    </source>
</evidence>
<dbReference type="Proteomes" id="UP000747399">
    <property type="component" value="Unassembled WGS sequence"/>
</dbReference>
<keyword evidence="11" id="KW-1185">Reference proteome</keyword>
<feature type="region of interest" description="Disordered" evidence="8">
    <location>
        <begin position="288"/>
        <end position="318"/>
    </location>
</feature>
<keyword evidence="5" id="KW-0175">Coiled coil</keyword>
<dbReference type="FunFam" id="3.40.50.300:FF:001025">
    <property type="entry name" value="ATPase family, AAA domain-containing 2B"/>
    <property type="match status" value="1"/>
</dbReference>
<dbReference type="Pfam" id="PF00004">
    <property type="entry name" value="AAA"/>
    <property type="match status" value="1"/>
</dbReference>
<organism evidence="10 11">
    <name type="scientific">Volvox africanus</name>
    <dbReference type="NCBI Taxonomy" id="51714"/>
    <lineage>
        <taxon>Eukaryota</taxon>
        <taxon>Viridiplantae</taxon>
        <taxon>Chlorophyta</taxon>
        <taxon>core chlorophytes</taxon>
        <taxon>Chlorophyceae</taxon>
        <taxon>CS clade</taxon>
        <taxon>Chlamydomonadales</taxon>
        <taxon>Volvocaceae</taxon>
        <taxon>Volvox</taxon>
    </lineage>
</organism>
<keyword evidence="3" id="KW-0472">Membrane</keyword>
<dbReference type="Gene3D" id="1.10.8.60">
    <property type="match status" value="2"/>
</dbReference>
<dbReference type="GO" id="GO:0016887">
    <property type="term" value="F:ATP hydrolysis activity"/>
    <property type="evidence" value="ECO:0007669"/>
    <property type="project" value="InterPro"/>
</dbReference>
<protein>
    <recommendedName>
        <fullName evidence="9">AAA+ ATPase domain-containing protein</fullName>
    </recommendedName>
</protein>
<feature type="compositionally biased region" description="Low complexity" evidence="8">
    <location>
        <begin position="288"/>
        <end position="299"/>
    </location>
</feature>
<keyword evidence="4 7" id="KW-0067">ATP-binding</keyword>
<dbReference type="GO" id="GO:0005524">
    <property type="term" value="F:ATP binding"/>
    <property type="evidence" value="ECO:0007669"/>
    <property type="project" value="UniProtKB-KW"/>
</dbReference>
<evidence type="ECO:0000256" key="2">
    <source>
        <dbReference type="ARBA" id="ARBA00022741"/>
    </source>
</evidence>
<proteinExistence type="inferred from homology"/>
<dbReference type="InterPro" id="IPR051701">
    <property type="entry name" value="Mito_OM_Translocase_MSP1"/>
</dbReference>
<name>A0A8J4FBT7_9CHLO</name>
<feature type="domain" description="AAA+ ATPase" evidence="9">
    <location>
        <begin position="117"/>
        <end position="252"/>
    </location>
</feature>
<dbReference type="InterPro" id="IPR003593">
    <property type="entry name" value="AAA+_ATPase"/>
</dbReference>
<gene>
    <name evidence="10" type="ORF">Vafri_18427</name>
</gene>
<dbReference type="Gene3D" id="3.40.50.300">
    <property type="entry name" value="P-loop containing nucleotide triphosphate hydrolases"/>
    <property type="match status" value="1"/>
</dbReference>
<comment type="caution">
    <text evidence="10">The sequence shown here is derived from an EMBL/GenBank/DDBJ whole genome shotgun (WGS) entry which is preliminary data.</text>
</comment>
<evidence type="ECO:0000313" key="11">
    <source>
        <dbReference type="Proteomes" id="UP000747399"/>
    </source>
</evidence>